<organism evidence="3 4">
    <name type="scientific">Trichoderma asperellum</name>
    <name type="common">Filamentous fungus</name>
    <dbReference type="NCBI Taxonomy" id="101201"/>
    <lineage>
        <taxon>Eukaryota</taxon>
        <taxon>Fungi</taxon>
        <taxon>Dikarya</taxon>
        <taxon>Ascomycota</taxon>
        <taxon>Pezizomycotina</taxon>
        <taxon>Sordariomycetes</taxon>
        <taxon>Hypocreomycetidae</taxon>
        <taxon>Hypocreales</taxon>
        <taxon>Hypocreaceae</taxon>
        <taxon>Trichoderma</taxon>
    </lineage>
</organism>
<feature type="region of interest" description="Disordered" evidence="1">
    <location>
        <begin position="152"/>
        <end position="382"/>
    </location>
</feature>
<dbReference type="Proteomes" id="UP000517252">
    <property type="component" value="Unassembled WGS sequence"/>
</dbReference>
<dbReference type="OrthoDB" id="5427732at2759"/>
<feature type="compositionally biased region" description="Polar residues" evidence="1">
    <location>
        <begin position="338"/>
        <end position="367"/>
    </location>
</feature>
<evidence type="ECO:0000313" key="4">
    <source>
        <dbReference type="Proteomes" id="UP000517252"/>
    </source>
</evidence>
<comment type="caution">
    <text evidence="3">The sequence shown here is derived from an EMBL/GenBank/DDBJ whole genome shotgun (WGS) entry which is preliminary data.</text>
</comment>
<evidence type="ECO:0000256" key="1">
    <source>
        <dbReference type="SAM" id="MobiDB-lite"/>
    </source>
</evidence>
<keyword evidence="2" id="KW-0812">Transmembrane</keyword>
<sequence length="434" mass="43549">MAPTGYTDRDGHLEAGLLKSTEGEKQTGYRDYSPPALKSKSKSNKMLYFRRALLVIVMGFVLGLGVATARPSFINCQRHHDNSKMAMAKAHGSNGELAEALQKASPDLLHRLLHAYLPERYQHGVFATDKDAIDAISERDPSVASAIVQIAKRQDNGPSNNNSTTAAGPSSTAPGSTSSPAQSTTNAQSSTATGAGSTTASESSSSQASSSTAESATADSSSSAPASTTAGSTTASEQSTSASPSSTPSSAPASTTSASATSGTSTTEEETTTAASSSPTSAPASTSSSGRLSSTITSSVASSEATTTFDSSSPSSLSSSFPTSTSPNSATAAETTTDNSVTPGPSSTEASETPQSTITSGSKTTSAPVAHTFTRTLPDGGTTTLTSTSWVAVLPTSQADGSKSPDLQNAASLPRGEMMMPAAIGLLVGAVLLA</sequence>
<feature type="region of interest" description="Disordered" evidence="1">
    <location>
        <begin position="1"/>
        <end position="39"/>
    </location>
</feature>
<name>A0A6V8QYE5_TRIAP</name>
<feature type="transmembrane region" description="Helical" evidence="2">
    <location>
        <begin position="48"/>
        <end position="69"/>
    </location>
</feature>
<reference evidence="3 4" key="1">
    <citation type="submission" date="2020-07" db="EMBL/GenBank/DDBJ databases">
        <title>Trichoderma asperellum IC-1 whole genome shotgun sequence.</title>
        <authorList>
            <person name="Kanamasa S."/>
            <person name="Takahashi H."/>
        </authorList>
    </citation>
    <scope>NUCLEOTIDE SEQUENCE [LARGE SCALE GENOMIC DNA]</scope>
    <source>
        <strain evidence="3 4">IC-1</strain>
    </source>
</reference>
<protein>
    <submittedName>
        <fullName evidence="3">Uncharacterized protein</fullName>
    </submittedName>
</protein>
<feature type="compositionally biased region" description="Low complexity" evidence="1">
    <location>
        <begin position="159"/>
        <end position="337"/>
    </location>
</feature>
<keyword evidence="2" id="KW-1133">Transmembrane helix</keyword>
<accession>A0A6V8QYE5</accession>
<evidence type="ECO:0000256" key="2">
    <source>
        <dbReference type="SAM" id="Phobius"/>
    </source>
</evidence>
<evidence type="ECO:0000313" key="3">
    <source>
        <dbReference type="EMBL" id="GFP55413.1"/>
    </source>
</evidence>
<dbReference type="EMBL" id="BLZH01000005">
    <property type="protein sequence ID" value="GFP55413.1"/>
    <property type="molecule type" value="Genomic_DNA"/>
</dbReference>
<dbReference type="AlphaFoldDB" id="A0A6V8QYE5"/>
<keyword evidence="2" id="KW-0472">Membrane</keyword>
<proteinExistence type="predicted"/>
<gene>
    <name evidence="3" type="ORF">TASIC1_0005027100</name>
</gene>